<feature type="transmembrane region" description="Helical" evidence="6">
    <location>
        <begin position="289"/>
        <end position="310"/>
    </location>
</feature>
<dbReference type="GO" id="GO:0016020">
    <property type="term" value="C:membrane"/>
    <property type="evidence" value="ECO:0007669"/>
    <property type="project" value="UniProtKB-SubCell"/>
</dbReference>
<proteinExistence type="predicted"/>
<evidence type="ECO:0000256" key="6">
    <source>
        <dbReference type="SAM" id="Phobius"/>
    </source>
</evidence>
<feature type="compositionally biased region" description="Low complexity" evidence="5">
    <location>
        <begin position="419"/>
        <end position="430"/>
    </location>
</feature>
<keyword evidence="2 6" id="KW-0812">Transmembrane</keyword>
<feature type="compositionally biased region" description="Basic residues" evidence="5">
    <location>
        <begin position="399"/>
        <end position="412"/>
    </location>
</feature>
<dbReference type="EMBL" id="GEEE01004178">
    <property type="protein sequence ID" value="JAP59047.1"/>
    <property type="molecule type" value="Transcribed_RNA"/>
</dbReference>
<dbReference type="PANTHER" id="PTHR23423">
    <property type="entry name" value="ORGANIC SOLUTE TRANSPORTER-RELATED"/>
    <property type="match status" value="1"/>
</dbReference>
<reference evidence="7" key="1">
    <citation type="submission" date="2016-01" db="EMBL/GenBank/DDBJ databases">
        <title>Reference transcriptome for the parasite Schistocephalus solidus: insights into the molecular evolution of parasitism.</title>
        <authorList>
            <person name="Hebert F.O."/>
            <person name="Grambauer S."/>
            <person name="Barber I."/>
            <person name="Landry C.R."/>
            <person name="Aubin-Horth N."/>
        </authorList>
    </citation>
    <scope>NUCLEOTIDE SEQUENCE</scope>
</reference>
<feature type="transmembrane region" description="Helical" evidence="6">
    <location>
        <begin position="248"/>
        <end position="269"/>
    </location>
</feature>
<feature type="transmembrane region" description="Helical" evidence="6">
    <location>
        <begin position="12"/>
        <end position="29"/>
    </location>
</feature>
<comment type="subcellular location">
    <subcellularLocation>
        <location evidence="1">Membrane</location>
        <topology evidence="1">Multi-pass membrane protein</topology>
    </subcellularLocation>
</comment>
<evidence type="ECO:0000256" key="4">
    <source>
        <dbReference type="ARBA" id="ARBA00023136"/>
    </source>
</evidence>
<dbReference type="SMART" id="SM01417">
    <property type="entry name" value="Solute_trans_a"/>
    <property type="match status" value="1"/>
</dbReference>
<accession>A0A0X3Q949</accession>
<dbReference type="InterPro" id="IPR005178">
    <property type="entry name" value="Ostalpha/TMEM184C"/>
</dbReference>
<dbReference type="AlphaFoldDB" id="A0A0X3Q949"/>
<feature type="transmembrane region" description="Helical" evidence="6">
    <location>
        <begin position="41"/>
        <end position="60"/>
    </location>
</feature>
<gene>
    <name evidence="7" type="primary">T184C</name>
    <name evidence="7" type="ORF">TR93849</name>
</gene>
<evidence type="ECO:0000256" key="2">
    <source>
        <dbReference type="ARBA" id="ARBA00022692"/>
    </source>
</evidence>
<feature type="transmembrane region" description="Helical" evidence="6">
    <location>
        <begin position="81"/>
        <end position="100"/>
    </location>
</feature>
<organism evidence="7">
    <name type="scientific">Schistocephalus solidus</name>
    <name type="common">Tapeworm</name>
    <dbReference type="NCBI Taxonomy" id="70667"/>
    <lineage>
        <taxon>Eukaryota</taxon>
        <taxon>Metazoa</taxon>
        <taxon>Spiralia</taxon>
        <taxon>Lophotrochozoa</taxon>
        <taxon>Platyhelminthes</taxon>
        <taxon>Cestoda</taxon>
        <taxon>Eucestoda</taxon>
        <taxon>Diphyllobothriidea</taxon>
        <taxon>Diphyllobothriidae</taxon>
        <taxon>Schistocephalus</taxon>
    </lineage>
</organism>
<feature type="region of interest" description="Disordered" evidence="5">
    <location>
        <begin position="382"/>
        <end position="445"/>
    </location>
</feature>
<evidence type="ECO:0000256" key="1">
    <source>
        <dbReference type="ARBA" id="ARBA00004141"/>
    </source>
</evidence>
<feature type="transmembrane region" description="Helical" evidence="6">
    <location>
        <begin position="207"/>
        <end position="227"/>
    </location>
</feature>
<keyword evidence="4 6" id="KW-0472">Membrane</keyword>
<feature type="transmembrane region" description="Helical" evidence="6">
    <location>
        <begin position="112"/>
        <end position="128"/>
    </location>
</feature>
<protein>
    <submittedName>
        <fullName evidence="7">Transmembrane protein 184C</fullName>
    </submittedName>
</protein>
<dbReference type="Pfam" id="PF03619">
    <property type="entry name" value="Solute_trans_a"/>
    <property type="match status" value="1"/>
</dbReference>
<evidence type="ECO:0000256" key="5">
    <source>
        <dbReference type="SAM" id="MobiDB-lite"/>
    </source>
</evidence>
<evidence type="ECO:0000256" key="3">
    <source>
        <dbReference type="ARBA" id="ARBA00022989"/>
    </source>
</evidence>
<keyword evidence="3 6" id="KW-1133">Transmembrane helix</keyword>
<sequence length="472" mass="54063">MHFIWKKWVKPAFIIIYVVGLCVGLPFIILNLRNEPTQSMIFAWFVGGFFVLGAIPISLWTILEHLINYTKPHLQRNIIRILWMVPIYATNAWFALRFPHTAIYFDTLRECYEAYAIYNFLAFLLNYLRREYPELNQHLEQKQQVKHIPPLCCCRPWPMGSQFIEHCRHGVLQYTVIRPITTIIALICEVCGVYGETNFSYKYAYVYLTVINNISQVWALYCLVLFYQCMKAELKPMNPVSKFVCVKFVVFMSFWQSVLISILAASGIIEKVEAWKLYDVRSIGIALQNFAICIEMFIAAVAHHFAFSVAPYRDTSIPRSSCCTSWWSMLDVSDVKRDVVQHVRHVGSRVGFIGSDGRFSGPPRTAIVPGLSKSRAMTAHTGDEFSPLMPLTALTSSQRKQHKKRRRERQRRHSSDCLSPDTPGPSSDSDYVGSDEDFHTTDLMAVSGRPALLPISQTSNDLPRTIPNHEGV</sequence>
<evidence type="ECO:0000313" key="7">
    <source>
        <dbReference type="EMBL" id="JAP59047.1"/>
    </source>
</evidence>
<name>A0A0X3Q949_SCHSO</name>
<feature type="transmembrane region" description="Helical" evidence="6">
    <location>
        <begin position="176"/>
        <end position="195"/>
    </location>
</feature>